<feature type="transmembrane region" description="Helical" evidence="1">
    <location>
        <begin position="134"/>
        <end position="150"/>
    </location>
</feature>
<feature type="transmembrane region" description="Helical" evidence="1">
    <location>
        <begin position="190"/>
        <end position="210"/>
    </location>
</feature>
<accession>A0AAU8CKE4</accession>
<feature type="transmembrane region" description="Helical" evidence="1">
    <location>
        <begin position="12"/>
        <end position="32"/>
    </location>
</feature>
<evidence type="ECO:0000256" key="1">
    <source>
        <dbReference type="SAM" id="Phobius"/>
    </source>
</evidence>
<reference evidence="2" key="1">
    <citation type="submission" date="2024-06" db="EMBL/GenBank/DDBJ databases">
        <title>Mesorhizobium karijinii sp. nov., a symbiont of the iconic Swainsona formosa from arid Australia.</title>
        <authorList>
            <person name="Hill Y.J."/>
            <person name="Watkin E.L.J."/>
            <person name="O'Hara G.W."/>
            <person name="Terpolilli J."/>
            <person name="Tye M.L."/>
            <person name="Kohlmeier M.G."/>
        </authorList>
    </citation>
    <scope>NUCLEOTIDE SEQUENCE</scope>
    <source>
        <strain evidence="2">WSM2240</strain>
    </source>
</reference>
<keyword evidence="1" id="KW-1133">Transmembrane helix</keyword>
<keyword evidence="1" id="KW-0472">Membrane</keyword>
<protein>
    <recommendedName>
        <fullName evidence="3">DUF998 domain-containing protein</fullName>
    </recommendedName>
</protein>
<dbReference type="AlphaFoldDB" id="A0AAU8CKE4"/>
<feature type="transmembrane region" description="Helical" evidence="1">
    <location>
        <begin position="85"/>
        <end position="114"/>
    </location>
</feature>
<proteinExistence type="predicted"/>
<name>A0AAU8CKE4_9HYPH</name>
<gene>
    <name evidence="2" type="ORF">ABVK50_18670</name>
</gene>
<evidence type="ECO:0000313" key="2">
    <source>
        <dbReference type="EMBL" id="XCG47295.1"/>
    </source>
</evidence>
<feature type="transmembrane region" description="Helical" evidence="1">
    <location>
        <begin position="162"/>
        <end position="184"/>
    </location>
</feature>
<organism evidence="2">
    <name type="scientific">Mesorhizobium sp. WSM2240</name>
    <dbReference type="NCBI Taxonomy" id="3228851"/>
    <lineage>
        <taxon>Bacteria</taxon>
        <taxon>Pseudomonadati</taxon>
        <taxon>Pseudomonadota</taxon>
        <taxon>Alphaproteobacteria</taxon>
        <taxon>Hyphomicrobiales</taxon>
        <taxon>Phyllobacteriaceae</taxon>
        <taxon>Mesorhizobium</taxon>
    </lineage>
</organism>
<sequence length="239" mass="25417">MSHADTGMRVAGVWLAIAAVLLGFVLVGHGPIHPDLSHQMTVIAEGPARWANIHWAAALSLSLFVVTALIVLTTGSRLTESWWTLSAWAVLPVGALWTMTTAVAEATVVTNAAVAGDVARFEAWWAFSEGKSNGFMFLALSVAVIAANEARTEHGITPTWSAWIAVVAGLGAFISWPLSMWFGIGLGSLVWVVSSFVMALWTLWFGIGLARAEAGASTARASHDTPRSYQHQGGYDGSR</sequence>
<feature type="transmembrane region" description="Helical" evidence="1">
    <location>
        <begin position="52"/>
        <end position="73"/>
    </location>
</feature>
<dbReference type="RefSeq" id="WP_353645153.1">
    <property type="nucleotide sequence ID" value="NZ_CP159253.1"/>
</dbReference>
<keyword evidence="1" id="KW-0812">Transmembrane</keyword>
<dbReference type="EMBL" id="CP159253">
    <property type="protein sequence ID" value="XCG47295.1"/>
    <property type="molecule type" value="Genomic_DNA"/>
</dbReference>
<evidence type="ECO:0008006" key="3">
    <source>
        <dbReference type="Google" id="ProtNLM"/>
    </source>
</evidence>